<proteinExistence type="predicted"/>
<dbReference type="OrthoDB" id="9785122at2"/>
<sequence length="236" mass="27566">MKYLLLFLLSFNCIFAQDVNKLDDKGLKHGLWKGSYPDSNRPRYEGTFEHGKETGLFKFFDDTKSGTVIATREFNLADNSCYTIFYNQRKYKVSEGKLVNKLYEGEWKYYHFDSPDIMTTELYVKGKLNGVRKVYFKSKLIAEEATYKNGLKDGVYKKYAENGVVIEECNYKNGLLEGLSIFRNAKNEVVSKGNYKKDKKEGIWEFNNNGKLTTENMSKPKQRKFEKKDPKPEPKY</sequence>
<evidence type="ECO:0000313" key="2">
    <source>
        <dbReference type="EMBL" id="KGD68286.1"/>
    </source>
</evidence>
<comment type="caution">
    <text evidence="2">The sequence shown here is derived from an EMBL/GenBank/DDBJ whole genome shotgun (WGS) entry which is preliminary data.</text>
</comment>
<dbReference type="RefSeq" id="WP_035125990.1">
    <property type="nucleotide sequence ID" value="NZ_JRHH01000003.1"/>
</dbReference>
<protein>
    <recommendedName>
        <fullName evidence="4">Preprotein translocase YidC</fullName>
    </recommendedName>
</protein>
<dbReference type="AlphaFoldDB" id="A0A095SUE9"/>
<organism evidence="2 3">
    <name type="scientific">Flavobacterium aquatile LMG 4008 = ATCC 11947</name>
    <dbReference type="NCBI Taxonomy" id="1453498"/>
    <lineage>
        <taxon>Bacteria</taxon>
        <taxon>Pseudomonadati</taxon>
        <taxon>Bacteroidota</taxon>
        <taxon>Flavobacteriia</taxon>
        <taxon>Flavobacteriales</taxon>
        <taxon>Flavobacteriaceae</taxon>
        <taxon>Flavobacterium</taxon>
    </lineage>
</organism>
<feature type="region of interest" description="Disordered" evidence="1">
    <location>
        <begin position="210"/>
        <end position="236"/>
    </location>
</feature>
<keyword evidence="3" id="KW-1185">Reference proteome</keyword>
<feature type="compositionally biased region" description="Polar residues" evidence="1">
    <location>
        <begin position="210"/>
        <end position="219"/>
    </location>
</feature>
<accession>A0A095SUE9</accession>
<gene>
    <name evidence="2" type="ORF">LG45_08340</name>
</gene>
<feature type="compositionally biased region" description="Basic and acidic residues" evidence="1">
    <location>
        <begin position="226"/>
        <end position="236"/>
    </location>
</feature>
<reference evidence="2 3" key="1">
    <citation type="submission" date="2014-09" db="EMBL/GenBank/DDBJ databases">
        <title>Whole Genome Shotgun of Flavobacterium aquatile LMG 4008.</title>
        <authorList>
            <person name="Gale A.N."/>
            <person name="Pipes S.E."/>
            <person name="Newman J.D."/>
        </authorList>
    </citation>
    <scope>NUCLEOTIDE SEQUENCE [LARGE SCALE GENOMIC DNA]</scope>
    <source>
        <strain evidence="2 3">LMG 4008</strain>
    </source>
</reference>
<dbReference type="STRING" id="1453498.LG45_08340"/>
<dbReference type="Proteomes" id="UP000029554">
    <property type="component" value="Unassembled WGS sequence"/>
</dbReference>
<dbReference type="EMBL" id="JRHH01000003">
    <property type="protein sequence ID" value="KGD68286.1"/>
    <property type="molecule type" value="Genomic_DNA"/>
</dbReference>
<name>A0A095SUE9_9FLAO</name>
<dbReference type="InterPro" id="IPR011652">
    <property type="entry name" value="MORN_2"/>
</dbReference>
<evidence type="ECO:0000256" key="1">
    <source>
        <dbReference type="SAM" id="MobiDB-lite"/>
    </source>
</evidence>
<evidence type="ECO:0008006" key="4">
    <source>
        <dbReference type="Google" id="ProtNLM"/>
    </source>
</evidence>
<dbReference type="Gene3D" id="3.90.930.1">
    <property type="match status" value="1"/>
</dbReference>
<dbReference type="Pfam" id="PF07661">
    <property type="entry name" value="MORN_2"/>
    <property type="match status" value="1"/>
</dbReference>
<dbReference type="eggNOG" id="COG2849">
    <property type="taxonomic scope" value="Bacteria"/>
</dbReference>
<dbReference type="SUPFAM" id="SSF82185">
    <property type="entry name" value="Histone H3 K4-specific methyltransferase SET7/9 N-terminal domain"/>
    <property type="match status" value="1"/>
</dbReference>
<evidence type="ECO:0000313" key="3">
    <source>
        <dbReference type="Proteomes" id="UP000029554"/>
    </source>
</evidence>